<dbReference type="AlphaFoldDB" id="A0AA38Q3T4"/>
<keyword evidence="1" id="KW-0472">Membrane</keyword>
<reference evidence="2" key="1">
    <citation type="submission" date="2022-08" db="EMBL/GenBank/DDBJ databases">
        <authorList>
            <consortium name="DOE Joint Genome Institute"/>
            <person name="Min B."/>
            <person name="Riley R."/>
            <person name="Sierra-Patev S."/>
            <person name="Naranjo-Ortiz M."/>
            <person name="Looney B."/>
            <person name="Konkel Z."/>
            <person name="Slot J.C."/>
            <person name="Sakamoto Y."/>
            <person name="Steenwyk J.L."/>
            <person name="Rokas A."/>
            <person name="Carro J."/>
            <person name="Camarero S."/>
            <person name="Ferreira P."/>
            <person name="Molpeceres G."/>
            <person name="Ruiz-Duenas F.J."/>
            <person name="Serrano A."/>
            <person name="Henrissat B."/>
            <person name="Drula E."/>
            <person name="Hughes K.W."/>
            <person name="Mata J.L."/>
            <person name="Ishikawa N.K."/>
            <person name="Vargas-Isla R."/>
            <person name="Ushijima S."/>
            <person name="Smith C.A."/>
            <person name="Ahrendt S."/>
            <person name="Andreopoulos W."/>
            <person name="He G."/>
            <person name="Labutti K."/>
            <person name="Lipzen A."/>
            <person name="Ng V."/>
            <person name="Sandor L."/>
            <person name="Barry K."/>
            <person name="Martinez A.T."/>
            <person name="Xiao Y."/>
            <person name="Gibbons J.G."/>
            <person name="Terashima K."/>
            <person name="Hibbett D.S."/>
            <person name="Grigoriev I.V."/>
        </authorList>
    </citation>
    <scope>NUCLEOTIDE SEQUENCE</scope>
    <source>
        <strain evidence="2">TFB7829</strain>
    </source>
</reference>
<dbReference type="Proteomes" id="UP001163850">
    <property type="component" value="Unassembled WGS sequence"/>
</dbReference>
<accession>A0AA38Q3T4</accession>
<feature type="transmembrane region" description="Helical" evidence="1">
    <location>
        <begin position="224"/>
        <end position="248"/>
    </location>
</feature>
<feature type="transmembrane region" description="Helical" evidence="1">
    <location>
        <begin position="146"/>
        <end position="168"/>
    </location>
</feature>
<feature type="transmembrane region" description="Helical" evidence="1">
    <location>
        <begin position="180"/>
        <end position="203"/>
    </location>
</feature>
<organism evidence="2 3">
    <name type="scientific">Lentinula detonsa</name>
    <dbReference type="NCBI Taxonomy" id="2804962"/>
    <lineage>
        <taxon>Eukaryota</taxon>
        <taxon>Fungi</taxon>
        <taxon>Dikarya</taxon>
        <taxon>Basidiomycota</taxon>
        <taxon>Agaricomycotina</taxon>
        <taxon>Agaricomycetes</taxon>
        <taxon>Agaricomycetidae</taxon>
        <taxon>Agaricales</taxon>
        <taxon>Marasmiineae</taxon>
        <taxon>Omphalotaceae</taxon>
        <taxon>Lentinula</taxon>
    </lineage>
</organism>
<feature type="transmembrane region" description="Helical" evidence="1">
    <location>
        <begin position="22"/>
        <end position="41"/>
    </location>
</feature>
<gene>
    <name evidence="2" type="ORF">F5890DRAFT_1551929</name>
</gene>
<keyword evidence="1" id="KW-1133">Transmembrane helix</keyword>
<feature type="transmembrane region" description="Helical" evidence="1">
    <location>
        <begin position="254"/>
        <end position="273"/>
    </location>
</feature>
<comment type="caution">
    <text evidence="2">The sequence shown here is derived from an EMBL/GenBank/DDBJ whole genome shotgun (WGS) entry which is preliminary data.</text>
</comment>
<feature type="transmembrane region" description="Helical" evidence="1">
    <location>
        <begin position="110"/>
        <end position="134"/>
    </location>
</feature>
<protein>
    <submittedName>
        <fullName evidence="2">Uncharacterized protein</fullName>
    </submittedName>
</protein>
<evidence type="ECO:0000313" key="3">
    <source>
        <dbReference type="Proteomes" id="UP001163850"/>
    </source>
</evidence>
<name>A0AA38Q3T4_9AGAR</name>
<keyword evidence="1" id="KW-0812">Transmembrane</keyword>
<dbReference type="EMBL" id="MU801933">
    <property type="protein sequence ID" value="KAJ3986871.1"/>
    <property type="molecule type" value="Genomic_DNA"/>
</dbReference>
<evidence type="ECO:0000256" key="1">
    <source>
        <dbReference type="SAM" id="Phobius"/>
    </source>
</evidence>
<feature type="transmembrane region" description="Helical" evidence="1">
    <location>
        <begin position="62"/>
        <end position="81"/>
    </location>
</feature>
<proteinExistence type="predicted"/>
<sequence>MSQSNNLTPLNPSLERYRLDGMILDGFTFGIYTILTIYAVIAIMRGRGTHSKQGKVSKTQCYILLFYVVVTFLLGAVGFAANARYTEDIWINFRGQPGWSPEELITDEFYFWYSRLAVDSQAIMVWIMNALLLYRCVVTWNYARWVIFLMSTVYLAIVALSTSVMVFAQKQAIFTNLDLQLSFLTLSCTYNILYTALVAAKILSVQQRVKHTHSAEYAQIYTSVVTLIVESAFLYSIFDLLFLISFAIHSDTEYLILLENCLIQGIAQLLIIIRVAQGREHAQHATVSSDSSVAIKHSTLASTTTVDQGTPISMKSSIC</sequence>
<evidence type="ECO:0000313" key="2">
    <source>
        <dbReference type="EMBL" id="KAJ3986871.1"/>
    </source>
</evidence>